<dbReference type="RefSeq" id="WP_307343764.1">
    <property type="nucleotide sequence ID" value="NZ_JAUSUD010000016.1"/>
</dbReference>
<feature type="domain" description="Sin" evidence="1">
    <location>
        <begin position="6"/>
        <end position="44"/>
    </location>
</feature>
<sequence>MKSELITQISKDGELDKDWVALILEALELGISTDEIRDFFSSNKLTK</sequence>
<organism evidence="2 3">
    <name type="scientific">Metabacillus malikii</name>
    <dbReference type="NCBI Taxonomy" id="1504265"/>
    <lineage>
        <taxon>Bacteria</taxon>
        <taxon>Bacillati</taxon>
        <taxon>Bacillota</taxon>
        <taxon>Bacilli</taxon>
        <taxon>Bacillales</taxon>
        <taxon>Bacillaceae</taxon>
        <taxon>Metabacillus</taxon>
    </lineage>
</organism>
<dbReference type="Pfam" id="PF08671">
    <property type="entry name" value="SinI"/>
    <property type="match status" value="1"/>
</dbReference>
<dbReference type="EMBL" id="JAUSUD010000016">
    <property type="protein sequence ID" value="MDQ0231953.1"/>
    <property type="molecule type" value="Genomic_DNA"/>
</dbReference>
<evidence type="ECO:0000259" key="1">
    <source>
        <dbReference type="PROSITE" id="PS51500"/>
    </source>
</evidence>
<evidence type="ECO:0000313" key="3">
    <source>
        <dbReference type="Proteomes" id="UP001234495"/>
    </source>
</evidence>
<reference evidence="2 3" key="1">
    <citation type="submission" date="2023-07" db="EMBL/GenBank/DDBJ databases">
        <title>Genomic Encyclopedia of Type Strains, Phase IV (KMG-IV): sequencing the most valuable type-strain genomes for metagenomic binning, comparative biology and taxonomic classification.</title>
        <authorList>
            <person name="Goeker M."/>
        </authorList>
    </citation>
    <scope>NUCLEOTIDE SEQUENCE [LARGE SCALE GENOMIC DNA]</scope>
    <source>
        <strain evidence="2 3">DSM 29005</strain>
    </source>
</reference>
<proteinExistence type="predicted"/>
<dbReference type="InterPro" id="IPR036281">
    <property type="entry name" value="SinR/SinI_dimer_dom_sf"/>
</dbReference>
<name>A0ABT9ZI46_9BACI</name>
<keyword evidence="3" id="KW-1185">Reference proteome</keyword>
<evidence type="ECO:0000313" key="2">
    <source>
        <dbReference type="EMBL" id="MDQ0231953.1"/>
    </source>
</evidence>
<protein>
    <recommendedName>
        <fullName evidence="1">Sin domain-containing protein</fullName>
    </recommendedName>
</protein>
<comment type="caution">
    <text evidence="2">The sequence shown here is derived from an EMBL/GenBank/DDBJ whole genome shotgun (WGS) entry which is preliminary data.</text>
</comment>
<dbReference type="PROSITE" id="PS51500">
    <property type="entry name" value="SIN"/>
    <property type="match status" value="1"/>
</dbReference>
<dbReference type="Proteomes" id="UP001234495">
    <property type="component" value="Unassembled WGS sequence"/>
</dbReference>
<gene>
    <name evidence="2" type="ORF">J2S19_003238</name>
</gene>
<dbReference type="SUPFAM" id="SSF47406">
    <property type="entry name" value="SinR repressor dimerisation domain-like"/>
    <property type="match status" value="1"/>
</dbReference>
<dbReference type="InterPro" id="IPR010981">
    <property type="entry name" value="SinR/SinI_dimer_dom"/>
</dbReference>
<accession>A0ABT9ZI46</accession>